<evidence type="ECO:0000256" key="10">
    <source>
        <dbReference type="ARBA" id="ARBA00022723"/>
    </source>
</evidence>
<comment type="catalytic activity">
    <reaction evidence="19">
        <text>(6S)-5,6,7,8-tetrahydrofolyl-(gamma-L-Glu)(n) + L-glutamate + ATP = (6S)-5,6,7,8-tetrahydrofolyl-(gamma-L-Glu)(n+1) + ADP + phosphate + H(+)</text>
        <dbReference type="Rhea" id="RHEA:10580"/>
        <dbReference type="Rhea" id="RHEA-COMP:14738"/>
        <dbReference type="Rhea" id="RHEA-COMP:14740"/>
        <dbReference type="ChEBI" id="CHEBI:15378"/>
        <dbReference type="ChEBI" id="CHEBI:29985"/>
        <dbReference type="ChEBI" id="CHEBI:30616"/>
        <dbReference type="ChEBI" id="CHEBI:43474"/>
        <dbReference type="ChEBI" id="CHEBI:141005"/>
        <dbReference type="ChEBI" id="CHEBI:456216"/>
        <dbReference type="EC" id="6.3.2.17"/>
    </reaction>
</comment>
<dbReference type="AlphaFoldDB" id="A0AAV2RIG6"/>
<feature type="non-terminal residue" evidence="22">
    <location>
        <position position="604"/>
    </location>
</feature>
<comment type="pathway">
    <text evidence="4">Cofactor biosynthesis; tetrahydrofolylpolyglutamate biosynthesis.</text>
</comment>
<dbReference type="SUPFAM" id="SSF53244">
    <property type="entry name" value="MurD-like peptide ligases, peptide-binding domain"/>
    <property type="match status" value="1"/>
</dbReference>
<feature type="binding site" evidence="20">
    <location>
        <position position="377"/>
    </location>
    <ligand>
        <name>ATP</name>
        <dbReference type="ChEBI" id="CHEBI:30616"/>
    </ligand>
</feature>
<evidence type="ECO:0000256" key="3">
    <source>
        <dbReference type="ARBA" id="ARBA00004496"/>
    </source>
</evidence>
<dbReference type="PROSITE" id="PS01012">
    <property type="entry name" value="FOLYLPOLYGLU_SYNT_2"/>
    <property type="match status" value="1"/>
</dbReference>
<proteinExistence type="inferred from homology"/>
<keyword evidence="11 20" id="KW-0547">Nucleotide-binding</keyword>
<evidence type="ECO:0000256" key="14">
    <source>
        <dbReference type="ARBA" id="ARBA00022842"/>
    </source>
</evidence>
<evidence type="ECO:0000256" key="13">
    <source>
        <dbReference type="ARBA" id="ARBA00022840"/>
    </source>
</evidence>
<evidence type="ECO:0000256" key="21">
    <source>
        <dbReference type="PIRSR" id="PIRSR038895-2"/>
    </source>
</evidence>
<accession>A0AAV2RIG6</accession>
<dbReference type="GO" id="GO:0006730">
    <property type="term" value="P:one-carbon metabolic process"/>
    <property type="evidence" value="ECO:0007669"/>
    <property type="project" value="UniProtKB-KW"/>
</dbReference>
<sequence length="604" mass="67192">MAVGATMVSSSLNYCRVRALRLTAMTSTRLLHTANQDLHYEEAVRALNGLQTNAETLKKIQEQRNSQAHLNIPNMVKYLGRTGIALTDLDKLNVIHIAGTKGKGSTCAFVERIVREHGFKTGFFSSPHLVAVRERIRINGQPINKNDFSENFWEVYNDLYSKKEDNEDMPTYFKFLTVMALKVFLKEQVDVAVLEVGIGGEYDCTNVVRSPVVCGITTLDLDHTNILGNTLQSIAWHKSGIMKPGVPCFTVDEQNTDTMPTLYQRAHEKQCELFVVPPLESYGWAGRPLQIGLAGDVQYTNASLALQLSQYFINYYVNGGTMDSIQSSCRKSLDSVEHKLAAPFTLSNEEINGLRSVVWPGRTQLLLSGSNFQYFIDGAHTNGSMAACTDWFTKTAPLHVSARSSVYRVLIFHMGGGRNYASLLQHLVPCGFDLAIFTTNLSFLAMDASSDRTNFTVSQDQQHINCEQQRSAWIRCSRQANRKTRGEGEAEAALPQCQINTCTLKISTRACFLGNACIIFNLTLHRGSTKSVQCQINTHIKSLPCSVRLTRTFKKVLPVHVLVTGSLHLAGGFLGILDPSLRCDSHTHTREPKTTSLTDMTLYN</sequence>
<evidence type="ECO:0000313" key="23">
    <source>
        <dbReference type="Proteomes" id="UP001497623"/>
    </source>
</evidence>
<dbReference type="EMBL" id="CAXKWB010022586">
    <property type="protein sequence ID" value="CAL4124461.1"/>
    <property type="molecule type" value="Genomic_DNA"/>
</dbReference>
<dbReference type="InterPro" id="IPR023600">
    <property type="entry name" value="Folylpolyglutamate_synth_euk"/>
</dbReference>
<dbReference type="Gene3D" id="3.90.190.20">
    <property type="entry name" value="Mur ligase, C-terminal domain"/>
    <property type="match status" value="1"/>
</dbReference>
<dbReference type="PROSITE" id="PS01011">
    <property type="entry name" value="FOLYLPOLYGLU_SYNT_1"/>
    <property type="match status" value="1"/>
</dbReference>
<keyword evidence="10 21" id="KW-0479">Metal-binding</keyword>
<name>A0AAV2RIG6_MEGNR</name>
<evidence type="ECO:0000313" key="22">
    <source>
        <dbReference type="EMBL" id="CAL4124461.1"/>
    </source>
</evidence>
<evidence type="ECO:0000256" key="15">
    <source>
        <dbReference type="ARBA" id="ARBA00023128"/>
    </source>
</evidence>
<dbReference type="NCBIfam" id="TIGR01499">
    <property type="entry name" value="folC"/>
    <property type="match status" value="1"/>
</dbReference>
<evidence type="ECO:0000256" key="1">
    <source>
        <dbReference type="ARBA" id="ARBA00004273"/>
    </source>
</evidence>
<comment type="subcellular location">
    <subcellularLocation>
        <location evidence="3">Cytoplasm</location>
    </subcellularLocation>
    <subcellularLocation>
        <location evidence="1">Mitochondrion inner membrane</location>
    </subcellularLocation>
    <subcellularLocation>
        <location evidence="2">Mitochondrion matrix</location>
    </subcellularLocation>
</comment>
<evidence type="ECO:0000256" key="7">
    <source>
        <dbReference type="ARBA" id="ARBA00022490"/>
    </source>
</evidence>
<dbReference type="FunFam" id="3.40.1190.10:FF:000008">
    <property type="entry name" value="Folylpolyglutamate synthase"/>
    <property type="match status" value="1"/>
</dbReference>
<evidence type="ECO:0000256" key="2">
    <source>
        <dbReference type="ARBA" id="ARBA00004305"/>
    </source>
</evidence>
<evidence type="ECO:0000256" key="20">
    <source>
        <dbReference type="PIRSR" id="PIRSR038895-1"/>
    </source>
</evidence>
<feature type="binding site" evidence="21">
    <location>
        <position position="223"/>
    </location>
    <ligand>
        <name>Mg(2+)</name>
        <dbReference type="ChEBI" id="CHEBI:18420"/>
        <label>1</label>
    </ligand>
</feature>
<protein>
    <recommendedName>
        <fullName evidence="6">tetrahydrofolate synthase</fullName>
        <ecNumber evidence="6">6.3.2.17</ecNumber>
    </recommendedName>
    <alternativeName>
        <fullName evidence="18">Folylpoly-gamma-glutamate synthetase</fullName>
    </alternativeName>
    <alternativeName>
        <fullName evidence="17">Tetrahydrofolylpolyglutamate synthase</fullName>
    </alternativeName>
</protein>
<reference evidence="22 23" key="1">
    <citation type="submission" date="2024-05" db="EMBL/GenBank/DDBJ databases">
        <authorList>
            <person name="Wallberg A."/>
        </authorList>
    </citation>
    <scope>NUCLEOTIDE SEQUENCE [LARGE SCALE GENOMIC DNA]</scope>
</reference>
<dbReference type="EC" id="6.3.2.17" evidence="6"/>
<evidence type="ECO:0000256" key="5">
    <source>
        <dbReference type="ARBA" id="ARBA00008276"/>
    </source>
</evidence>
<evidence type="ECO:0000256" key="18">
    <source>
        <dbReference type="ARBA" id="ARBA00030876"/>
    </source>
</evidence>
<evidence type="ECO:0000256" key="17">
    <source>
        <dbReference type="ARBA" id="ARBA00030592"/>
    </source>
</evidence>
<keyword evidence="12" id="KW-0999">Mitochondrion inner membrane</keyword>
<keyword evidence="15" id="KW-0496">Mitochondrion</keyword>
<dbReference type="SUPFAM" id="SSF53623">
    <property type="entry name" value="MurD-like peptide ligases, catalytic domain"/>
    <property type="match status" value="1"/>
</dbReference>
<keyword evidence="14 21" id="KW-0460">Magnesium</keyword>
<evidence type="ECO:0000256" key="4">
    <source>
        <dbReference type="ARBA" id="ARBA00005150"/>
    </source>
</evidence>
<keyword evidence="9" id="KW-0436">Ligase</keyword>
<keyword evidence="8" id="KW-0554">One-carbon metabolism</keyword>
<evidence type="ECO:0000256" key="19">
    <source>
        <dbReference type="ARBA" id="ARBA00047493"/>
    </source>
</evidence>
<dbReference type="InterPro" id="IPR018109">
    <property type="entry name" value="Folylpolyglutamate_synth_CS"/>
</dbReference>
<feature type="binding site" evidence="20">
    <location>
        <position position="362"/>
    </location>
    <ligand>
        <name>ATP</name>
        <dbReference type="ChEBI" id="CHEBI:30616"/>
    </ligand>
</feature>
<dbReference type="InterPro" id="IPR036615">
    <property type="entry name" value="Mur_ligase_C_dom_sf"/>
</dbReference>
<dbReference type="GO" id="GO:0005743">
    <property type="term" value="C:mitochondrial inner membrane"/>
    <property type="evidence" value="ECO:0007669"/>
    <property type="project" value="UniProtKB-SubCell"/>
</dbReference>
<keyword evidence="23" id="KW-1185">Reference proteome</keyword>
<dbReference type="InterPro" id="IPR001645">
    <property type="entry name" value="Folylpolyglutamate_synth"/>
</dbReference>
<keyword evidence="7" id="KW-0963">Cytoplasm</keyword>
<dbReference type="GO" id="GO:0046872">
    <property type="term" value="F:metal ion binding"/>
    <property type="evidence" value="ECO:0007669"/>
    <property type="project" value="UniProtKB-KW"/>
</dbReference>
<dbReference type="PANTHER" id="PTHR11136:SF5">
    <property type="entry name" value="FOLYLPOLYGLUTAMATE SYNTHASE, MITOCHONDRIAL"/>
    <property type="match status" value="1"/>
</dbReference>
<dbReference type="Proteomes" id="UP001497623">
    <property type="component" value="Unassembled WGS sequence"/>
</dbReference>
<feature type="binding site" evidence="21">
    <location>
        <position position="126"/>
    </location>
    <ligand>
        <name>Mg(2+)</name>
        <dbReference type="ChEBI" id="CHEBI:18420"/>
        <label>1</label>
    </ligand>
</feature>
<comment type="similarity">
    <text evidence="5">Belongs to the folylpolyglutamate synthase family.</text>
</comment>
<dbReference type="GO" id="GO:0005759">
    <property type="term" value="C:mitochondrial matrix"/>
    <property type="evidence" value="ECO:0007669"/>
    <property type="project" value="UniProtKB-SubCell"/>
</dbReference>
<organism evidence="22 23">
    <name type="scientific">Meganyctiphanes norvegica</name>
    <name type="common">Northern krill</name>
    <name type="synonym">Thysanopoda norvegica</name>
    <dbReference type="NCBI Taxonomy" id="48144"/>
    <lineage>
        <taxon>Eukaryota</taxon>
        <taxon>Metazoa</taxon>
        <taxon>Ecdysozoa</taxon>
        <taxon>Arthropoda</taxon>
        <taxon>Crustacea</taxon>
        <taxon>Multicrustacea</taxon>
        <taxon>Malacostraca</taxon>
        <taxon>Eumalacostraca</taxon>
        <taxon>Eucarida</taxon>
        <taxon>Euphausiacea</taxon>
        <taxon>Euphausiidae</taxon>
        <taxon>Meganyctiphanes</taxon>
    </lineage>
</organism>
<evidence type="ECO:0000256" key="8">
    <source>
        <dbReference type="ARBA" id="ARBA00022563"/>
    </source>
</evidence>
<dbReference type="GO" id="GO:0005829">
    <property type="term" value="C:cytosol"/>
    <property type="evidence" value="ECO:0007669"/>
    <property type="project" value="TreeGrafter"/>
</dbReference>
<evidence type="ECO:0000256" key="11">
    <source>
        <dbReference type="ARBA" id="ARBA00022741"/>
    </source>
</evidence>
<keyword evidence="16" id="KW-0472">Membrane</keyword>
<dbReference type="GO" id="GO:0005524">
    <property type="term" value="F:ATP binding"/>
    <property type="evidence" value="ECO:0007669"/>
    <property type="project" value="UniProtKB-KW"/>
</dbReference>
<evidence type="ECO:0000256" key="9">
    <source>
        <dbReference type="ARBA" id="ARBA00022598"/>
    </source>
</evidence>
<dbReference type="GO" id="GO:0004326">
    <property type="term" value="F:tetrahydrofolylpolyglutamate synthase activity"/>
    <property type="evidence" value="ECO:0007669"/>
    <property type="project" value="UniProtKB-EC"/>
</dbReference>
<feature type="binding site" evidence="21">
    <location>
        <position position="195"/>
    </location>
    <ligand>
        <name>Mg(2+)</name>
        <dbReference type="ChEBI" id="CHEBI:18420"/>
        <label>1</label>
    </ligand>
</feature>
<dbReference type="Gene3D" id="3.40.1190.10">
    <property type="entry name" value="Mur-like, catalytic domain"/>
    <property type="match status" value="1"/>
</dbReference>
<keyword evidence="13 20" id="KW-0067">ATP-binding</keyword>
<comment type="caution">
    <text evidence="22">The sequence shown here is derived from an EMBL/GenBank/DDBJ whole genome shotgun (WGS) entry which is preliminary data.</text>
</comment>
<dbReference type="PANTHER" id="PTHR11136">
    <property type="entry name" value="FOLYLPOLYGLUTAMATE SYNTHASE-RELATED"/>
    <property type="match status" value="1"/>
</dbReference>
<evidence type="ECO:0000256" key="6">
    <source>
        <dbReference type="ARBA" id="ARBA00013025"/>
    </source>
</evidence>
<gene>
    <name evidence="22" type="ORF">MNOR_LOCUS24524</name>
</gene>
<evidence type="ECO:0000256" key="16">
    <source>
        <dbReference type="ARBA" id="ARBA00023136"/>
    </source>
</evidence>
<dbReference type="PIRSF" id="PIRSF038895">
    <property type="entry name" value="FPGS"/>
    <property type="match status" value="1"/>
</dbReference>
<evidence type="ECO:0000256" key="12">
    <source>
        <dbReference type="ARBA" id="ARBA00022792"/>
    </source>
</evidence>
<dbReference type="InterPro" id="IPR036565">
    <property type="entry name" value="Mur-like_cat_sf"/>
</dbReference>